<dbReference type="EMBL" id="JANBQD010000036">
    <property type="protein sequence ID" value="KAJ1991562.1"/>
    <property type="molecule type" value="Genomic_DNA"/>
</dbReference>
<evidence type="ECO:0000256" key="1">
    <source>
        <dbReference type="SAM" id="SignalP"/>
    </source>
</evidence>
<dbReference type="PANTHER" id="PTHR36182:SF1">
    <property type="entry name" value="PROTEIN, PUTATIVE (AFU_ORTHOLOGUE AFUA_6G10930)-RELATED"/>
    <property type="match status" value="1"/>
</dbReference>
<comment type="caution">
    <text evidence="2">The sequence shown here is derived from an EMBL/GenBank/DDBJ whole genome shotgun (WGS) entry which is preliminary data.</text>
</comment>
<dbReference type="PANTHER" id="PTHR36182">
    <property type="entry name" value="PROTEIN, PUTATIVE (AFU_ORTHOLOGUE AFUA_6G10930)-RELATED"/>
    <property type="match status" value="1"/>
</dbReference>
<protein>
    <recommendedName>
        <fullName evidence="4">Chitin-binding type-4 domain-containing protein</fullName>
    </recommendedName>
</protein>
<evidence type="ECO:0008006" key="4">
    <source>
        <dbReference type="Google" id="ProtNLM"/>
    </source>
</evidence>
<proteinExistence type="predicted"/>
<keyword evidence="1" id="KW-0732">Signal</keyword>
<organism evidence="2 3">
    <name type="scientific">Coemansia umbellata</name>
    <dbReference type="NCBI Taxonomy" id="1424467"/>
    <lineage>
        <taxon>Eukaryota</taxon>
        <taxon>Fungi</taxon>
        <taxon>Fungi incertae sedis</taxon>
        <taxon>Zoopagomycota</taxon>
        <taxon>Kickxellomycotina</taxon>
        <taxon>Kickxellomycetes</taxon>
        <taxon>Kickxellales</taxon>
        <taxon>Kickxellaceae</taxon>
        <taxon>Coemansia</taxon>
    </lineage>
</organism>
<sequence length="231" mass="24842">MLLKTSSILILVVSVLAHMELIEPCPRYSSKCATKPAPPPGETIDYNLNTPIGSNGNVLQPFCKHTTPWLQVTETWTAGQPATVQFAPGGATHSGGHCEFSLSYDGGKTYVVVHQELRYCFYTAAPNSGGVDSVRSYTFNLPSNLPGTDHAIFAWTWVNAVGNREFYNNCGDVAINGSAGSYTGKKVTIANYGAEYPVIPEFLGNYNTGVSYYTTNVTQITITGNGYNGSS</sequence>
<accession>A0ABQ8PLA2</accession>
<evidence type="ECO:0000313" key="3">
    <source>
        <dbReference type="Proteomes" id="UP001151295"/>
    </source>
</evidence>
<evidence type="ECO:0000313" key="2">
    <source>
        <dbReference type="EMBL" id="KAJ1991562.1"/>
    </source>
</evidence>
<gene>
    <name evidence="2" type="ORF">EDC05_003327</name>
</gene>
<feature type="chain" id="PRO_5046969943" description="Chitin-binding type-4 domain-containing protein" evidence="1">
    <location>
        <begin position="18"/>
        <end position="231"/>
    </location>
</feature>
<name>A0ABQ8PLA2_9FUNG</name>
<feature type="signal peptide" evidence="1">
    <location>
        <begin position="1"/>
        <end position="17"/>
    </location>
</feature>
<keyword evidence="3" id="KW-1185">Reference proteome</keyword>
<reference evidence="2" key="1">
    <citation type="submission" date="2022-07" db="EMBL/GenBank/DDBJ databases">
        <title>Phylogenomic reconstructions and comparative analyses of Kickxellomycotina fungi.</title>
        <authorList>
            <person name="Reynolds N.K."/>
            <person name="Stajich J.E."/>
            <person name="Barry K."/>
            <person name="Grigoriev I.V."/>
            <person name="Crous P."/>
            <person name="Smith M.E."/>
        </authorList>
    </citation>
    <scope>NUCLEOTIDE SEQUENCE</scope>
    <source>
        <strain evidence="2">BCRC 34882</strain>
    </source>
</reference>
<dbReference type="Proteomes" id="UP001151295">
    <property type="component" value="Unassembled WGS sequence"/>
</dbReference>
<dbReference type="Gene3D" id="2.70.50.70">
    <property type="match status" value="1"/>
</dbReference>